<name>A0A5N3V5K0_MUNMU</name>
<feature type="region of interest" description="Disordered" evidence="1">
    <location>
        <begin position="1"/>
        <end position="47"/>
    </location>
</feature>
<sequence>MEKNMKKNKIKDSTFDDWKNIRGPRPWEDPDLLQGRNPEILKTNKTT</sequence>
<feature type="compositionally biased region" description="Basic and acidic residues" evidence="1">
    <location>
        <begin position="1"/>
        <end position="28"/>
    </location>
</feature>
<evidence type="ECO:0000313" key="3">
    <source>
        <dbReference type="Proteomes" id="UP000326458"/>
    </source>
</evidence>
<keyword evidence="3" id="KW-1185">Reference proteome</keyword>
<proteinExistence type="predicted"/>
<reference evidence="2 3" key="1">
    <citation type="submission" date="2019-06" db="EMBL/GenBank/DDBJ databases">
        <title>Discovery of a novel chromosome fission-fusion reversal in muntjac.</title>
        <authorList>
            <person name="Mudd A.B."/>
            <person name="Bredeson J.V."/>
            <person name="Baum R."/>
            <person name="Hockemeyer D."/>
            <person name="Rokhsar D.S."/>
        </authorList>
    </citation>
    <scope>NUCLEOTIDE SEQUENCE [LARGE SCALE GENOMIC DNA]</scope>
    <source>
        <strain evidence="2">UTSW_UCB_Mm</strain>
        <tissue evidence="2">Fibroblast cell line</tissue>
    </source>
</reference>
<gene>
    <name evidence="2" type="ORF">FD754_020766</name>
</gene>
<evidence type="ECO:0000256" key="1">
    <source>
        <dbReference type="SAM" id="MobiDB-lite"/>
    </source>
</evidence>
<dbReference type="EMBL" id="VCEA01000003">
    <property type="protein sequence ID" value="KAB0343840.1"/>
    <property type="molecule type" value="Genomic_DNA"/>
</dbReference>
<accession>A0A5N3V5K0</accession>
<organism evidence="2 3">
    <name type="scientific">Muntiacus muntjak</name>
    <name type="common">Barking deer</name>
    <name type="synonym">Indian muntjac</name>
    <dbReference type="NCBI Taxonomy" id="9888"/>
    <lineage>
        <taxon>Eukaryota</taxon>
        <taxon>Metazoa</taxon>
        <taxon>Chordata</taxon>
        <taxon>Craniata</taxon>
        <taxon>Vertebrata</taxon>
        <taxon>Euteleostomi</taxon>
        <taxon>Mammalia</taxon>
        <taxon>Eutheria</taxon>
        <taxon>Laurasiatheria</taxon>
        <taxon>Artiodactyla</taxon>
        <taxon>Ruminantia</taxon>
        <taxon>Pecora</taxon>
        <taxon>Cervidae</taxon>
        <taxon>Muntiacinae</taxon>
        <taxon>Muntiacus</taxon>
    </lineage>
</organism>
<evidence type="ECO:0000313" key="2">
    <source>
        <dbReference type="EMBL" id="KAB0343840.1"/>
    </source>
</evidence>
<dbReference type="Proteomes" id="UP000326458">
    <property type="component" value="Unassembled WGS sequence"/>
</dbReference>
<protein>
    <recommendedName>
        <fullName evidence="4">Cytochrome c oxidase assembly protein COX16 homolog, mitochondrial</fullName>
    </recommendedName>
</protein>
<evidence type="ECO:0008006" key="4">
    <source>
        <dbReference type="Google" id="ProtNLM"/>
    </source>
</evidence>
<dbReference type="AlphaFoldDB" id="A0A5N3V5K0"/>
<comment type="caution">
    <text evidence="2">The sequence shown here is derived from an EMBL/GenBank/DDBJ whole genome shotgun (WGS) entry which is preliminary data.</text>
</comment>